<reference evidence="2" key="1">
    <citation type="submission" date="2018-05" db="EMBL/GenBank/DDBJ databases">
        <authorList>
            <person name="Lanie J.A."/>
            <person name="Ng W.-L."/>
            <person name="Kazmierczak K.M."/>
            <person name="Andrzejewski T.M."/>
            <person name="Davidsen T.M."/>
            <person name="Wayne K.J."/>
            <person name="Tettelin H."/>
            <person name="Glass J.I."/>
            <person name="Rusch D."/>
            <person name="Podicherti R."/>
            <person name="Tsui H.-C.T."/>
            <person name="Winkler M.E."/>
        </authorList>
    </citation>
    <scope>NUCLEOTIDE SEQUENCE</scope>
</reference>
<gene>
    <name evidence="2" type="ORF">METZ01_LOCUS26373</name>
</gene>
<protein>
    <submittedName>
        <fullName evidence="2">Uncharacterized protein</fullName>
    </submittedName>
</protein>
<proteinExistence type="predicted"/>
<feature type="region of interest" description="Disordered" evidence="1">
    <location>
        <begin position="22"/>
        <end position="49"/>
    </location>
</feature>
<sequence length="75" mass="7715">MSGSTTVAVGRGVPGVVAPGAEIAPLPSGEEAATNMSRSKTAGQKMLRGQDGKIKFKKCSSGNLHSSAVVMEYYE</sequence>
<evidence type="ECO:0000256" key="1">
    <source>
        <dbReference type="SAM" id="MobiDB-lite"/>
    </source>
</evidence>
<organism evidence="2">
    <name type="scientific">marine metagenome</name>
    <dbReference type="NCBI Taxonomy" id="408172"/>
    <lineage>
        <taxon>unclassified sequences</taxon>
        <taxon>metagenomes</taxon>
        <taxon>ecological metagenomes</taxon>
    </lineage>
</organism>
<accession>A0A381Q5B5</accession>
<name>A0A381Q5B5_9ZZZZ</name>
<dbReference type="AlphaFoldDB" id="A0A381Q5B5"/>
<dbReference type="EMBL" id="UINC01001182">
    <property type="protein sequence ID" value="SUZ73519.1"/>
    <property type="molecule type" value="Genomic_DNA"/>
</dbReference>
<evidence type="ECO:0000313" key="2">
    <source>
        <dbReference type="EMBL" id="SUZ73519.1"/>
    </source>
</evidence>